<organism evidence="1 2">
    <name type="scientific">Smallanthus sonchifolius</name>
    <dbReference type="NCBI Taxonomy" id="185202"/>
    <lineage>
        <taxon>Eukaryota</taxon>
        <taxon>Viridiplantae</taxon>
        <taxon>Streptophyta</taxon>
        <taxon>Embryophyta</taxon>
        <taxon>Tracheophyta</taxon>
        <taxon>Spermatophyta</taxon>
        <taxon>Magnoliopsida</taxon>
        <taxon>eudicotyledons</taxon>
        <taxon>Gunneridae</taxon>
        <taxon>Pentapetalae</taxon>
        <taxon>asterids</taxon>
        <taxon>campanulids</taxon>
        <taxon>Asterales</taxon>
        <taxon>Asteraceae</taxon>
        <taxon>Asteroideae</taxon>
        <taxon>Heliantheae alliance</taxon>
        <taxon>Millerieae</taxon>
        <taxon>Smallanthus</taxon>
    </lineage>
</organism>
<protein>
    <submittedName>
        <fullName evidence="1">Uncharacterized protein</fullName>
    </submittedName>
</protein>
<proteinExistence type="predicted"/>
<gene>
    <name evidence="1" type="ORF">L1987_50170</name>
</gene>
<dbReference type="Proteomes" id="UP001056120">
    <property type="component" value="Linkage Group LG16"/>
</dbReference>
<evidence type="ECO:0000313" key="2">
    <source>
        <dbReference type="Proteomes" id="UP001056120"/>
    </source>
</evidence>
<name>A0ACB9FWS2_9ASTR</name>
<reference evidence="1 2" key="2">
    <citation type="journal article" date="2022" name="Mol. Ecol. Resour.">
        <title>The genomes of chicory, endive, great burdock and yacon provide insights into Asteraceae paleo-polyploidization history and plant inulin production.</title>
        <authorList>
            <person name="Fan W."/>
            <person name="Wang S."/>
            <person name="Wang H."/>
            <person name="Wang A."/>
            <person name="Jiang F."/>
            <person name="Liu H."/>
            <person name="Zhao H."/>
            <person name="Xu D."/>
            <person name="Zhang Y."/>
        </authorList>
    </citation>
    <scope>NUCLEOTIDE SEQUENCE [LARGE SCALE GENOMIC DNA]</scope>
    <source>
        <strain evidence="2">cv. Yunnan</strain>
        <tissue evidence="1">Leaves</tissue>
    </source>
</reference>
<reference evidence="2" key="1">
    <citation type="journal article" date="2022" name="Mol. Ecol. Resour.">
        <title>The genomes of chicory, endive, great burdock and yacon provide insights into Asteraceae palaeo-polyploidization history and plant inulin production.</title>
        <authorList>
            <person name="Fan W."/>
            <person name="Wang S."/>
            <person name="Wang H."/>
            <person name="Wang A."/>
            <person name="Jiang F."/>
            <person name="Liu H."/>
            <person name="Zhao H."/>
            <person name="Xu D."/>
            <person name="Zhang Y."/>
        </authorList>
    </citation>
    <scope>NUCLEOTIDE SEQUENCE [LARGE SCALE GENOMIC DNA]</scope>
    <source>
        <strain evidence="2">cv. Yunnan</strain>
    </source>
</reference>
<comment type="caution">
    <text evidence="1">The sequence shown here is derived from an EMBL/GenBank/DDBJ whole genome shotgun (WGS) entry which is preliminary data.</text>
</comment>
<evidence type="ECO:0000313" key="1">
    <source>
        <dbReference type="EMBL" id="KAI3775590.1"/>
    </source>
</evidence>
<sequence>MSFMALCTLSSCCRVFCSMKLLLSQSGKKPWQLLTVLCYTQLKDTRFTQGMTWYYAACTVCRWQWIKVRTDGPAQPMEASTCQTLCFVYLQPSLTRPGSQPSQFLTQSQNNCLKKKHQIW</sequence>
<keyword evidence="2" id="KW-1185">Reference proteome</keyword>
<dbReference type="EMBL" id="CM042033">
    <property type="protein sequence ID" value="KAI3775590.1"/>
    <property type="molecule type" value="Genomic_DNA"/>
</dbReference>
<accession>A0ACB9FWS2</accession>